<evidence type="ECO:0000313" key="2">
    <source>
        <dbReference type="EMBL" id="MBX42354.1"/>
    </source>
</evidence>
<feature type="chain" id="PRO_5015201381" description="Secreted protein" evidence="1">
    <location>
        <begin position="19"/>
        <end position="61"/>
    </location>
</feature>
<sequence>MFFVFSSWMATMLSKARCAHVGTRVNCSRGFVLLKASSEAPPKGYLLLVPRFHFFKMPNVP</sequence>
<reference evidence="2" key="1">
    <citation type="submission" date="2018-02" db="EMBL/GenBank/DDBJ databases">
        <title>Rhizophora mucronata_Transcriptome.</title>
        <authorList>
            <person name="Meera S.P."/>
            <person name="Sreeshan A."/>
            <person name="Augustine A."/>
        </authorList>
    </citation>
    <scope>NUCLEOTIDE SEQUENCE</scope>
    <source>
        <tissue evidence="2">Leaf</tissue>
    </source>
</reference>
<protein>
    <recommendedName>
        <fullName evidence="3">Secreted protein</fullName>
    </recommendedName>
</protein>
<dbReference type="EMBL" id="GGEC01061870">
    <property type="protein sequence ID" value="MBX42354.1"/>
    <property type="molecule type" value="Transcribed_RNA"/>
</dbReference>
<dbReference type="AlphaFoldDB" id="A0A2P2NIT6"/>
<evidence type="ECO:0000256" key="1">
    <source>
        <dbReference type="SAM" id="SignalP"/>
    </source>
</evidence>
<evidence type="ECO:0008006" key="3">
    <source>
        <dbReference type="Google" id="ProtNLM"/>
    </source>
</evidence>
<keyword evidence="1" id="KW-0732">Signal</keyword>
<feature type="signal peptide" evidence="1">
    <location>
        <begin position="1"/>
        <end position="18"/>
    </location>
</feature>
<accession>A0A2P2NIT6</accession>
<organism evidence="2">
    <name type="scientific">Rhizophora mucronata</name>
    <name type="common">Asiatic mangrove</name>
    <dbReference type="NCBI Taxonomy" id="61149"/>
    <lineage>
        <taxon>Eukaryota</taxon>
        <taxon>Viridiplantae</taxon>
        <taxon>Streptophyta</taxon>
        <taxon>Embryophyta</taxon>
        <taxon>Tracheophyta</taxon>
        <taxon>Spermatophyta</taxon>
        <taxon>Magnoliopsida</taxon>
        <taxon>eudicotyledons</taxon>
        <taxon>Gunneridae</taxon>
        <taxon>Pentapetalae</taxon>
        <taxon>rosids</taxon>
        <taxon>fabids</taxon>
        <taxon>Malpighiales</taxon>
        <taxon>Rhizophoraceae</taxon>
        <taxon>Rhizophora</taxon>
    </lineage>
</organism>
<name>A0A2P2NIT6_RHIMU</name>
<proteinExistence type="predicted"/>